<dbReference type="RefSeq" id="WP_371841441.1">
    <property type="nucleotide sequence ID" value="NZ_JBGMEK010000114.1"/>
</dbReference>
<name>A0ABV4P5I4_9GAMM</name>
<organism evidence="1 2">
    <name type="scientific">Microbulbifer epialgicus</name>
    <dbReference type="NCBI Taxonomy" id="393907"/>
    <lineage>
        <taxon>Bacteria</taxon>
        <taxon>Pseudomonadati</taxon>
        <taxon>Pseudomonadota</taxon>
        <taxon>Gammaproteobacteria</taxon>
        <taxon>Cellvibrionales</taxon>
        <taxon>Microbulbiferaceae</taxon>
        <taxon>Microbulbifer</taxon>
    </lineage>
</organism>
<evidence type="ECO:0000313" key="1">
    <source>
        <dbReference type="EMBL" id="MFA0813627.1"/>
    </source>
</evidence>
<accession>A0ABV4P5I4</accession>
<dbReference type="EMBL" id="JBGMEK010000114">
    <property type="protein sequence ID" value="MFA0813627.1"/>
    <property type="molecule type" value="Genomic_DNA"/>
</dbReference>
<evidence type="ECO:0008006" key="3">
    <source>
        <dbReference type="Google" id="ProtNLM"/>
    </source>
</evidence>
<feature type="non-terminal residue" evidence="1">
    <location>
        <position position="1"/>
    </location>
</feature>
<sequence length="328" mass="36447">AGLDVQIAAEAGKNAAENNALPAYLLYLGYVYVAANLTLTAVEIYNTIEGVEKLYEELEAAEGDPDRQKQIIIKYGKALGVEIAVEVAAGYTGTKLLAKLIELGKHKIPGDILTELNYLQNSFENSTSYQLEVRTKDRDLVDQGNYQTDFKTREVDIGRKVPEEVPLSNEKVDEILEQKRTDPDNLEYPDEYLPADYIEAHQRLFDDGVVRFTNYAAFNKLGTFGLDGGFVMPRSTFDKAWQESNGDLEAFEKLLELDDGYLSNPEKGTIIVGFKRSDLGEIRIPRGNESGAYEGQWVPGGYTAGGSPEGVVDFKSDPPKAYEKLWGF</sequence>
<reference evidence="1 2" key="1">
    <citation type="submission" date="2024-08" db="EMBL/GenBank/DDBJ databases">
        <authorList>
            <person name="Ishaq N."/>
        </authorList>
    </citation>
    <scope>NUCLEOTIDE SEQUENCE [LARGE SCALE GENOMIC DNA]</scope>
    <source>
        <strain evidence="1 2">DSM 18651</strain>
    </source>
</reference>
<evidence type="ECO:0000313" key="2">
    <source>
        <dbReference type="Proteomes" id="UP001569428"/>
    </source>
</evidence>
<keyword evidence="2" id="KW-1185">Reference proteome</keyword>
<comment type="caution">
    <text evidence="1">The sequence shown here is derived from an EMBL/GenBank/DDBJ whole genome shotgun (WGS) entry which is preliminary data.</text>
</comment>
<proteinExistence type="predicted"/>
<protein>
    <recommendedName>
        <fullName evidence="3">Toxin CdiA</fullName>
    </recommendedName>
</protein>
<gene>
    <name evidence="1" type="ORF">ACCI49_22320</name>
</gene>
<dbReference type="Proteomes" id="UP001569428">
    <property type="component" value="Unassembled WGS sequence"/>
</dbReference>